<comment type="caution">
    <text evidence="2">The sequence shown here is derived from an EMBL/GenBank/DDBJ whole genome shotgun (WGS) entry which is preliminary data.</text>
</comment>
<proteinExistence type="predicted"/>
<dbReference type="InterPro" id="IPR022615">
    <property type="entry name" value="NqrA_C_domain"/>
</dbReference>
<gene>
    <name evidence="2" type="ORF">EVA_18171</name>
</gene>
<evidence type="ECO:0000259" key="1">
    <source>
        <dbReference type="Pfam" id="PF11973"/>
    </source>
</evidence>
<dbReference type="EMBL" id="AMCI01006797">
    <property type="protein sequence ID" value="EJW93718.1"/>
    <property type="molecule type" value="Genomic_DNA"/>
</dbReference>
<feature type="domain" description="Na(+)-translocating NADH-quinone reductase subunit A C-terminal" evidence="1">
    <location>
        <begin position="7"/>
        <end position="55"/>
    </location>
</feature>
<dbReference type="PANTHER" id="PTHR37839:SF1">
    <property type="entry name" value="NA(+)-TRANSLOCATING NADH-QUINONE REDUCTASE SUBUNIT A"/>
    <property type="match status" value="1"/>
</dbReference>
<dbReference type="Pfam" id="PF11973">
    <property type="entry name" value="NQRA_SLBB"/>
    <property type="match status" value="1"/>
</dbReference>
<dbReference type="GO" id="GO:0016655">
    <property type="term" value="F:oxidoreductase activity, acting on NAD(P)H, quinone or similar compound as acceptor"/>
    <property type="evidence" value="ECO:0007669"/>
    <property type="project" value="InterPro"/>
</dbReference>
<protein>
    <submittedName>
        <fullName evidence="2">Na(+)-translocating NADH-quinone reductase subunit A</fullName>
    </submittedName>
</protein>
<dbReference type="AlphaFoldDB" id="J9FH07"/>
<accession>J9FH07</accession>
<evidence type="ECO:0000313" key="2">
    <source>
        <dbReference type="EMBL" id="EJW93718.1"/>
    </source>
</evidence>
<dbReference type="PANTHER" id="PTHR37839">
    <property type="entry name" value="NA(+)-TRANSLOCATING NADH-QUINONE REDUCTASE SUBUNIT A"/>
    <property type="match status" value="1"/>
</dbReference>
<dbReference type="GO" id="GO:0006814">
    <property type="term" value="P:sodium ion transport"/>
    <property type="evidence" value="ECO:0007669"/>
    <property type="project" value="InterPro"/>
</dbReference>
<organism evidence="2">
    <name type="scientific">gut metagenome</name>
    <dbReference type="NCBI Taxonomy" id="749906"/>
    <lineage>
        <taxon>unclassified sequences</taxon>
        <taxon>metagenomes</taxon>
        <taxon>organismal metagenomes</taxon>
    </lineage>
</organism>
<dbReference type="InterPro" id="IPR008703">
    <property type="entry name" value="NqrA"/>
</dbReference>
<sequence length="194" mass="22091">MDFTRRIAVAGSRIQQPAYVETIIGLPMADLLKNRLTTTEDTRIIDGNPLVGRKSCLNTYLSASTTEVCAIPEGDKTNELFGWIAPRFNQFSSSHSYFSWLFGKNKEYDLDCRIKGGERHMIMSCEYESVFPMDIYPSYLIKAIITGDIDRQEQLGIYEVAPEDFAVAEFIDSSKLELQRIVREGLDQLRKENA</sequence>
<reference evidence="2" key="1">
    <citation type="journal article" date="2012" name="PLoS ONE">
        <title>Gene sets for utilization of primary and secondary nutrition supplies in the distal gut of endangered iberian lynx.</title>
        <authorList>
            <person name="Alcaide M."/>
            <person name="Messina E."/>
            <person name="Richter M."/>
            <person name="Bargiela R."/>
            <person name="Peplies J."/>
            <person name="Huws S.A."/>
            <person name="Newbold C.J."/>
            <person name="Golyshin P.N."/>
            <person name="Simon M.A."/>
            <person name="Lopez G."/>
            <person name="Yakimov M.M."/>
            <person name="Ferrer M."/>
        </authorList>
    </citation>
    <scope>NUCLEOTIDE SEQUENCE</scope>
</reference>
<name>J9FH07_9ZZZZ</name>